<name>A0A1H8FQK7_9RHOB</name>
<dbReference type="PANTHER" id="PTHR32024:SF1">
    <property type="entry name" value="KTR SYSTEM POTASSIUM UPTAKE PROTEIN B"/>
    <property type="match status" value="1"/>
</dbReference>
<protein>
    <submittedName>
        <fullName evidence="11">Trk system potassium uptake protein TrkH</fullName>
    </submittedName>
</protein>
<evidence type="ECO:0000256" key="6">
    <source>
        <dbReference type="ARBA" id="ARBA00022958"/>
    </source>
</evidence>
<accession>A0A1H8FQK7</accession>
<evidence type="ECO:0000313" key="11">
    <source>
        <dbReference type="EMBL" id="SEN33949.1"/>
    </source>
</evidence>
<feature type="transmembrane region" description="Helical" evidence="10">
    <location>
        <begin position="127"/>
        <end position="151"/>
    </location>
</feature>
<evidence type="ECO:0000256" key="7">
    <source>
        <dbReference type="ARBA" id="ARBA00022989"/>
    </source>
</evidence>
<evidence type="ECO:0000256" key="10">
    <source>
        <dbReference type="SAM" id="Phobius"/>
    </source>
</evidence>
<feature type="transmembrane region" description="Helical" evidence="10">
    <location>
        <begin position="350"/>
        <end position="370"/>
    </location>
</feature>
<evidence type="ECO:0000256" key="4">
    <source>
        <dbReference type="ARBA" id="ARBA00022538"/>
    </source>
</evidence>
<keyword evidence="4" id="KW-0633">Potassium transport</keyword>
<feature type="transmembrane region" description="Helical" evidence="10">
    <location>
        <begin position="191"/>
        <end position="214"/>
    </location>
</feature>
<dbReference type="PANTHER" id="PTHR32024">
    <property type="entry name" value="TRK SYSTEM POTASSIUM UPTAKE PROTEIN TRKG-RELATED"/>
    <property type="match status" value="1"/>
</dbReference>
<dbReference type="GO" id="GO:0005886">
    <property type="term" value="C:plasma membrane"/>
    <property type="evidence" value="ECO:0007669"/>
    <property type="project" value="UniProtKB-SubCell"/>
</dbReference>
<feature type="transmembrane region" description="Helical" evidence="10">
    <location>
        <begin position="76"/>
        <end position="106"/>
    </location>
</feature>
<organism evidence="11 12">
    <name type="scientific">Palleronia pelagia</name>
    <dbReference type="NCBI Taxonomy" id="387096"/>
    <lineage>
        <taxon>Bacteria</taxon>
        <taxon>Pseudomonadati</taxon>
        <taxon>Pseudomonadota</taxon>
        <taxon>Alphaproteobacteria</taxon>
        <taxon>Rhodobacterales</taxon>
        <taxon>Roseobacteraceae</taxon>
        <taxon>Palleronia</taxon>
    </lineage>
</organism>
<dbReference type="Proteomes" id="UP000199372">
    <property type="component" value="Unassembled WGS sequence"/>
</dbReference>
<reference evidence="12" key="1">
    <citation type="submission" date="2016-10" db="EMBL/GenBank/DDBJ databases">
        <authorList>
            <person name="Varghese N."/>
            <person name="Submissions S."/>
        </authorList>
    </citation>
    <scope>NUCLEOTIDE SEQUENCE [LARGE SCALE GENOMIC DNA]</scope>
    <source>
        <strain evidence="12">DSM 26893</strain>
    </source>
</reference>
<dbReference type="InterPro" id="IPR004772">
    <property type="entry name" value="TrkH"/>
</dbReference>
<evidence type="ECO:0000256" key="8">
    <source>
        <dbReference type="ARBA" id="ARBA00023065"/>
    </source>
</evidence>
<evidence type="ECO:0000256" key="1">
    <source>
        <dbReference type="ARBA" id="ARBA00004651"/>
    </source>
</evidence>
<feature type="transmembrane region" description="Helical" evidence="10">
    <location>
        <begin position="42"/>
        <end position="64"/>
    </location>
</feature>
<feature type="transmembrane region" description="Helical" evidence="10">
    <location>
        <begin position="16"/>
        <end position="35"/>
    </location>
</feature>
<dbReference type="InterPro" id="IPR003445">
    <property type="entry name" value="Cat_transpt"/>
</dbReference>
<feature type="transmembrane region" description="Helical" evidence="10">
    <location>
        <begin position="297"/>
        <end position="329"/>
    </location>
</feature>
<evidence type="ECO:0000256" key="5">
    <source>
        <dbReference type="ARBA" id="ARBA00022692"/>
    </source>
</evidence>
<proteinExistence type="predicted"/>
<comment type="subcellular location">
    <subcellularLocation>
        <location evidence="1">Cell membrane</location>
        <topology evidence="1">Multi-pass membrane protein</topology>
    </subcellularLocation>
</comment>
<keyword evidence="2" id="KW-0813">Transport</keyword>
<evidence type="ECO:0000256" key="3">
    <source>
        <dbReference type="ARBA" id="ARBA00022475"/>
    </source>
</evidence>
<feature type="transmembrane region" description="Helical" evidence="10">
    <location>
        <begin position="226"/>
        <end position="247"/>
    </location>
</feature>
<sequence length="444" mass="46876">MTRTLQAWLRATPPPGILTAIYAVFISLGALVLWLPISHHDAVGFGDALFTAVSAVTVTGLVVVDTGSDFTLFGQIVIAILIQLGGLGLMAFTVLLLSALGVPIGLPSQMILREEVNQTSVSDLGPLVRTIFGVALGAELVGAALLATRFVPQEGWGPGLWDAVFHSVSAFNNAGFSTFSNSLIDYVGDPVVTLVISLMFVVSGLGFVVLSEVWRRRSWRALSLHSKLMLAGSAILIAASFLLFTMLEWTNPDTLGGLDSLGDRVLAGWFQAVTPRTAGFNSVDTAAMRDSTTLLTIGLMIVGGGSASTAGGIKVTTVLVLLMGVIAFFRRSTQLTAFGRSIGTDEVQKVMALTTISTLLIFTSFFALTLSTEIDFKLALFEIASAFGTVGLSLGATGELDGWGRAVIMVLMFAGRVGPLALGFFLATRVTPRVRYPSGQIYLG</sequence>
<gene>
    <name evidence="11" type="ORF">SAMN04488011_103427</name>
</gene>
<evidence type="ECO:0000313" key="12">
    <source>
        <dbReference type="Proteomes" id="UP000199372"/>
    </source>
</evidence>
<keyword evidence="7 10" id="KW-1133">Transmembrane helix</keyword>
<dbReference type="OrthoDB" id="9810952at2"/>
<keyword evidence="5 10" id="KW-0812">Transmembrane</keyword>
<evidence type="ECO:0000256" key="9">
    <source>
        <dbReference type="ARBA" id="ARBA00023136"/>
    </source>
</evidence>
<keyword evidence="12" id="KW-1185">Reference proteome</keyword>
<keyword evidence="6" id="KW-0630">Potassium</keyword>
<dbReference type="AlphaFoldDB" id="A0A1H8FQK7"/>
<dbReference type="RefSeq" id="WP_091845180.1">
    <property type="nucleotide sequence ID" value="NZ_FOCM01000003.1"/>
</dbReference>
<feature type="transmembrane region" description="Helical" evidence="10">
    <location>
        <begin position="406"/>
        <end position="427"/>
    </location>
</feature>
<dbReference type="Pfam" id="PF02386">
    <property type="entry name" value="TrkH"/>
    <property type="match status" value="1"/>
</dbReference>
<dbReference type="NCBIfam" id="TIGR00933">
    <property type="entry name" value="2a38"/>
    <property type="match status" value="1"/>
</dbReference>
<evidence type="ECO:0000256" key="2">
    <source>
        <dbReference type="ARBA" id="ARBA00022448"/>
    </source>
</evidence>
<dbReference type="GO" id="GO:0015379">
    <property type="term" value="F:potassium:chloride symporter activity"/>
    <property type="evidence" value="ECO:0007669"/>
    <property type="project" value="InterPro"/>
</dbReference>
<dbReference type="EMBL" id="FOCM01000003">
    <property type="protein sequence ID" value="SEN33949.1"/>
    <property type="molecule type" value="Genomic_DNA"/>
</dbReference>
<keyword evidence="3" id="KW-1003">Cell membrane</keyword>
<keyword evidence="8" id="KW-0406">Ion transport</keyword>
<keyword evidence="9 10" id="KW-0472">Membrane</keyword>